<dbReference type="PIRSF" id="PIRSF006519">
    <property type="entry name" value="GOGAT_dom3"/>
    <property type="match status" value="1"/>
</dbReference>
<evidence type="ECO:0000313" key="2">
    <source>
        <dbReference type="Proteomes" id="UP000225108"/>
    </source>
</evidence>
<dbReference type="CDD" id="cd00504">
    <property type="entry name" value="GXGXG"/>
    <property type="match status" value="1"/>
</dbReference>
<dbReference type="InterPro" id="IPR012061">
    <property type="entry name" value="Glu_synth_lsu_3"/>
</dbReference>
<dbReference type="RefSeq" id="WP_099380951.1">
    <property type="nucleotide sequence ID" value="NZ_PEBD01000002.1"/>
</dbReference>
<protein>
    <submittedName>
        <fullName evidence="1">Protein glxC</fullName>
    </submittedName>
</protein>
<dbReference type="InterPro" id="IPR036485">
    <property type="entry name" value="Glu_synth_asu_C_sf"/>
</dbReference>
<sequence>MAPSVTETPNAVATADGTDEITTFDLLSTTVRSINETLQSLQAPNQSVITAPQGAHALACGLDKDIDVTIEGHVGYYCAGMNQQATVTIKGNAGVGLAENMMSGIVRVTGDASQSAGATAHGGLLVIEGNAAARCGISMKGADIVIGGNIGHMSAFMGQAGRLVVCGDAGEALGDSLYEARIYVRGTVASLGADCIKKEMRDEHLAELGDLLAAAGIDADPADFTRYGSARQLYNFHVDNAAAY</sequence>
<dbReference type="Proteomes" id="UP000225108">
    <property type="component" value="Unassembled WGS sequence"/>
</dbReference>
<organism evidence="1 2">
    <name type="scientific">Williamsia marianensis</name>
    <dbReference type="NCBI Taxonomy" id="85044"/>
    <lineage>
        <taxon>Bacteria</taxon>
        <taxon>Bacillati</taxon>
        <taxon>Actinomycetota</taxon>
        <taxon>Actinomycetes</taxon>
        <taxon>Mycobacteriales</taxon>
        <taxon>Nocardiaceae</taxon>
        <taxon>Williamsia</taxon>
    </lineage>
</organism>
<dbReference type="Gene3D" id="2.160.20.60">
    <property type="entry name" value="Glutamate synthase, alpha subunit, C-terminal domain"/>
    <property type="match status" value="1"/>
</dbReference>
<evidence type="ECO:0000313" key="1">
    <source>
        <dbReference type="EMBL" id="PHV69086.1"/>
    </source>
</evidence>
<dbReference type="PANTHER" id="PTHR39673">
    <property type="entry name" value="TUNGSTEN FORMYLMETHANOFURAN DEHYDROGENASE, SUBUNIT C (FWDC)"/>
    <property type="match status" value="1"/>
</dbReference>
<dbReference type="AlphaFoldDB" id="A0A2G3PTJ2"/>
<comment type="caution">
    <text evidence="1">The sequence shown here is derived from an EMBL/GenBank/DDBJ whole genome shotgun (WGS) entry which is preliminary data.</text>
</comment>
<dbReference type="SUPFAM" id="SSF69336">
    <property type="entry name" value="Alpha subunit of glutamate synthase, C-terminal domain"/>
    <property type="match status" value="1"/>
</dbReference>
<dbReference type="EMBL" id="PEBD01000002">
    <property type="protein sequence ID" value="PHV69086.1"/>
    <property type="molecule type" value="Genomic_DNA"/>
</dbReference>
<dbReference type="GO" id="GO:0016491">
    <property type="term" value="F:oxidoreductase activity"/>
    <property type="evidence" value="ECO:0007669"/>
    <property type="project" value="InterPro"/>
</dbReference>
<proteinExistence type="predicted"/>
<accession>A0A2G3PTJ2</accession>
<reference evidence="1 2" key="1">
    <citation type="submission" date="2017-10" db="EMBL/GenBank/DDBJ databases">
        <title>The draft genome sequence of Williamsia sp. BULT 1.1 isolated from the semi-arid grassland soils from South Africa.</title>
        <authorList>
            <person name="Kabwe M.H."/>
            <person name="Govender N."/>
            <person name="Mutseka Lunga P."/>
            <person name="Vikram S."/>
            <person name="Makhalanyane T.P."/>
        </authorList>
    </citation>
    <scope>NUCLEOTIDE SEQUENCE [LARGE SCALE GENOMIC DNA]</scope>
    <source>
        <strain evidence="1 2">BULT 1.1</strain>
    </source>
</reference>
<dbReference type="PANTHER" id="PTHR39673:SF5">
    <property type="entry name" value="TUNGSTEN-CONTAINING FORMYLMETHANOFURAN DEHYDROGENASE 2 SUBUNIT C"/>
    <property type="match status" value="1"/>
</dbReference>
<name>A0A2G3PTJ2_WILMA</name>
<gene>
    <name evidence="1" type="ORF">CSW57_00175</name>
</gene>